<accession>A0A369JG47</accession>
<evidence type="ECO:0000256" key="1">
    <source>
        <dbReference type="SAM" id="MobiDB-lite"/>
    </source>
</evidence>
<proteinExistence type="predicted"/>
<feature type="region of interest" description="Disordered" evidence="1">
    <location>
        <begin position="41"/>
        <end position="70"/>
    </location>
</feature>
<evidence type="ECO:0000313" key="3">
    <source>
        <dbReference type="Proteomes" id="UP000076154"/>
    </source>
</evidence>
<gene>
    <name evidence="2" type="ORF">Hypma_000670</name>
</gene>
<name>A0A369JG47_HYPMA</name>
<dbReference type="Proteomes" id="UP000076154">
    <property type="component" value="Unassembled WGS sequence"/>
</dbReference>
<dbReference type="InParanoid" id="A0A369JG47"/>
<comment type="caution">
    <text evidence="2">The sequence shown here is derived from an EMBL/GenBank/DDBJ whole genome shotgun (WGS) entry which is preliminary data.</text>
</comment>
<keyword evidence="3" id="KW-1185">Reference proteome</keyword>
<sequence>MSPTRSESSPSPAHSNELAHELAIYKKEEREAHRREVKAFFTRNNNERTRLGLGSPSPNPPSFVPDPTSPLNSNRAVLPVAASTSVPSSSPVINQDTLIRTVLLSFEFEGVREVHAGRSELHKFWARQHILH</sequence>
<feature type="compositionally biased region" description="Pro residues" evidence="1">
    <location>
        <begin position="57"/>
        <end position="68"/>
    </location>
</feature>
<evidence type="ECO:0000313" key="2">
    <source>
        <dbReference type="EMBL" id="RDB17806.1"/>
    </source>
</evidence>
<organism evidence="2 3">
    <name type="scientific">Hypsizygus marmoreus</name>
    <name type="common">White beech mushroom</name>
    <name type="synonym">Agaricus marmoreus</name>
    <dbReference type="NCBI Taxonomy" id="39966"/>
    <lineage>
        <taxon>Eukaryota</taxon>
        <taxon>Fungi</taxon>
        <taxon>Dikarya</taxon>
        <taxon>Basidiomycota</taxon>
        <taxon>Agaricomycotina</taxon>
        <taxon>Agaricomycetes</taxon>
        <taxon>Agaricomycetidae</taxon>
        <taxon>Agaricales</taxon>
        <taxon>Tricholomatineae</taxon>
        <taxon>Lyophyllaceae</taxon>
        <taxon>Hypsizygus</taxon>
    </lineage>
</organism>
<dbReference type="EMBL" id="LUEZ02000107">
    <property type="protein sequence ID" value="RDB17806.1"/>
    <property type="molecule type" value="Genomic_DNA"/>
</dbReference>
<dbReference type="AlphaFoldDB" id="A0A369JG47"/>
<reference evidence="2" key="1">
    <citation type="submission" date="2018-04" db="EMBL/GenBank/DDBJ databases">
        <title>Whole genome sequencing of Hypsizygus marmoreus.</title>
        <authorList>
            <person name="Choi I.-G."/>
            <person name="Min B."/>
            <person name="Kim J.-G."/>
            <person name="Kim S."/>
            <person name="Oh Y.-L."/>
            <person name="Kong W.-S."/>
            <person name="Park H."/>
            <person name="Jeong J."/>
            <person name="Song E.-S."/>
        </authorList>
    </citation>
    <scope>NUCLEOTIDE SEQUENCE [LARGE SCALE GENOMIC DNA]</scope>
    <source>
        <strain evidence="2">51987-8</strain>
    </source>
</reference>
<protein>
    <submittedName>
        <fullName evidence="2">Uncharacterized protein</fullName>
    </submittedName>
</protein>